<keyword evidence="3" id="KW-1185">Reference proteome</keyword>
<evidence type="ECO:0000256" key="1">
    <source>
        <dbReference type="SAM" id="MobiDB-lite"/>
    </source>
</evidence>
<evidence type="ECO:0000313" key="3">
    <source>
        <dbReference type="Proteomes" id="UP001165124"/>
    </source>
</evidence>
<feature type="region of interest" description="Disordered" evidence="1">
    <location>
        <begin position="27"/>
        <end position="50"/>
    </location>
</feature>
<gene>
    <name evidence="2" type="ORF">Arub01_59260</name>
</gene>
<proteinExistence type="predicted"/>
<dbReference type="AlphaFoldDB" id="A0A9W6UYY1"/>
<keyword evidence="2" id="KW-0449">Lipoprotein</keyword>
<name>A0A9W6UYY1_9ACTN</name>
<dbReference type="Gene3D" id="2.50.20.20">
    <property type="match status" value="1"/>
</dbReference>
<comment type="caution">
    <text evidence="2">The sequence shown here is derived from an EMBL/GenBank/DDBJ whole genome shotgun (WGS) entry which is preliminary data.</text>
</comment>
<accession>A0A9W6UYY1</accession>
<reference evidence="2" key="1">
    <citation type="submission" date="2023-02" db="EMBL/GenBank/DDBJ databases">
        <title>Actinomadura rubrobrunea NBRC 14622.</title>
        <authorList>
            <person name="Ichikawa N."/>
            <person name="Sato H."/>
            <person name="Tonouchi N."/>
        </authorList>
    </citation>
    <scope>NUCLEOTIDE SEQUENCE</scope>
    <source>
        <strain evidence="2">NBRC 14622</strain>
    </source>
</reference>
<dbReference type="EMBL" id="BSRZ01000033">
    <property type="protein sequence ID" value="GLW67683.1"/>
    <property type="molecule type" value="Genomic_DNA"/>
</dbReference>
<dbReference type="PROSITE" id="PS51257">
    <property type="entry name" value="PROKAR_LIPOPROTEIN"/>
    <property type="match status" value="1"/>
</dbReference>
<evidence type="ECO:0000313" key="2">
    <source>
        <dbReference type="EMBL" id="GLW67683.1"/>
    </source>
</evidence>
<dbReference type="Proteomes" id="UP001165124">
    <property type="component" value="Unassembled WGS sequence"/>
</dbReference>
<sequence>MRRHMGVVSALLTGAVLVLTGCEPADGGRASGGEAEASTTSVSPSPSATATATANGVERLRPAQILARARAATLAARSLRVRGQIREDGERGDVDLRFDGRTRAAGEITMDGGHVSIICIDSVVYFKGDDAFWKTAAGKAGKTGKGTPQLLGGMWLKDTAEGFGELAETGDRKKFLAETLKEAGTSIKVEGTSRIGGRAALTLRGSGGRIYVATEGEPYVLRVDIGAKGYLDLSGFDEPVAVKAPPEDQVVDLSELE</sequence>
<organism evidence="2 3">
    <name type="scientific">Actinomadura rubrobrunea</name>
    <dbReference type="NCBI Taxonomy" id="115335"/>
    <lineage>
        <taxon>Bacteria</taxon>
        <taxon>Bacillati</taxon>
        <taxon>Actinomycetota</taxon>
        <taxon>Actinomycetes</taxon>
        <taxon>Streptosporangiales</taxon>
        <taxon>Thermomonosporaceae</taxon>
        <taxon>Actinomadura</taxon>
    </lineage>
</organism>
<protein>
    <submittedName>
        <fullName evidence="2">Lipoprotein</fullName>
    </submittedName>
</protein>